<keyword evidence="2" id="KW-0963">Cytoplasm</keyword>
<dbReference type="PANTHER" id="PTHR48111:SF4">
    <property type="entry name" value="DNA-BINDING DUAL TRANSCRIPTIONAL REGULATOR OMPR"/>
    <property type="match status" value="1"/>
</dbReference>
<evidence type="ECO:0000256" key="9">
    <source>
        <dbReference type="ARBA" id="ARBA00067337"/>
    </source>
</evidence>
<accession>A0A7W6GE89</accession>
<comment type="subcellular location">
    <subcellularLocation>
        <location evidence="1">Cytoplasm</location>
    </subcellularLocation>
</comment>
<evidence type="ECO:0000256" key="8">
    <source>
        <dbReference type="ARBA" id="ARBA00023163"/>
    </source>
</evidence>
<dbReference type="PANTHER" id="PTHR48111">
    <property type="entry name" value="REGULATOR OF RPOS"/>
    <property type="match status" value="1"/>
</dbReference>
<organism evidence="14 15">
    <name type="scientific">Hansschlegelia beijingensis</name>
    <dbReference type="NCBI Taxonomy" id="1133344"/>
    <lineage>
        <taxon>Bacteria</taxon>
        <taxon>Pseudomonadati</taxon>
        <taxon>Pseudomonadota</taxon>
        <taxon>Alphaproteobacteria</taxon>
        <taxon>Hyphomicrobiales</taxon>
        <taxon>Methylopilaceae</taxon>
        <taxon>Hansschlegelia</taxon>
    </lineage>
</organism>
<reference evidence="14 15" key="1">
    <citation type="submission" date="2020-08" db="EMBL/GenBank/DDBJ databases">
        <title>Genomic Encyclopedia of Type Strains, Phase IV (KMG-IV): sequencing the most valuable type-strain genomes for metagenomic binning, comparative biology and taxonomic classification.</title>
        <authorList>
            <person name="Goeker M."/>
        </authorList>
    </citation>
    <scope>NUCLEOTIDE SEQUENCE [LARGE SCALE GENOMIC DNA]</scope>
    <source>
        <strain evidence="14 15">DSM 25481</strain>
    </source>
</reference>
<evidence type="ECO:0000256" key="1">
    <source>
        <dbReference type="ARBA" id="ARBA00004496"/>
    </source>
</evidence>
<dbReference type="Gene3D" id="6.10.250.690">
    <property type="match status" value="1"/>
</dbReference>
<evidence type="ECO:0000256" key="5">
    <source>
        <dbReference type="ARBA" id="ARBA00023015"/>
    </source>
</evidence>
<protein>
    <recommendedName>
        <fullName evidence="9">Regulatory protein VirG</fullName>
    </recommendedName>
</protein>
<keyword evidence="6 11" id="KW-0238">DNA-binding</keyword>
<dbReference type="FunFam" id="1.10.10.10:FF:000099">
    <property type="entry name" value="Two-component system response regulator TorR"/>
    <property type="match status" value="1"/>
</dbReference>
<dbReference type="InterPro" id="IPR001789">
    <property type="entry name" value="Sig_transdc_resp-reg_receiver"/>
</dbReference>
<evidence type="ECO:0000259" key="13">
    <source>
        <dbReference type="PROSITE" id="PS51755"/>
    </source>
</evidence>
<gene>
    <name evidence="14" type="ORF">GGR24_000426</name>
</gene>
<dbReference type="PROSITE" id="PS51755">
    <property type="entry name" value="OMPR_PHOB"/>
    <property type="match status" value="1"/>
</dbReference>
<feature type="domain" description="Response regulatory" evidence="12">
    <location>
        <begin position="1"/>
        <end position="105"/>
    </location>
</feature>
<dbReference type="GO" id="GO:0000976">
    <property type="term" value="F:transcription cis-regulatory region binding"/>
    <property type="evidence" value="ECO:0007669"/>
    <property type="project" value="TreeGrafter"/>
</dbReference>
<evidence type="ECO:0000259" key="12">
    <source>
        <dbReference type="PROSITE" id="PS50110"/>
    </source>
</evidence>
<evidence type="ECO:0000313" key="15">
    <source>
        <dbReference type="Proteomes" id="UP000528964"/>
    </source>
</evidence>
<keyword evidence="5" id="KW-0805">Transcription regulation</keyword>
<evidence type="ECO:0000256" key="11">
    <source>
        <dbReference type="PROSITE-ProRule" id="PRU01091"/>
    </source>
</evidence>
<dbReference type="InterPro" id="IPR036388">
    <property type="entry name" value="WH-like_DNA-bd_sf"/>
</dbReference>
<keyword evidence="7" id="KW-0010">Activator</keyword>
<evidence type="ECO:0000256" key="6">
    <source>
        <dbReference type="ARBA" id="ARBA00023125"/>
    </source>
</evidence>
<evidence type="ECO:0000256" key="7">
    <source>
        <dbReference type="ARBA" id="ARBA00023159"/>
    </source>
</evidence>
<dbReference type="InterPro" id="IPR039420">
    <property type="entry name" value="WalR-like"/>
</dbReference>
<dbReference type="SUPFAM" id="SSF46894">
    <property type="entry name" value="C-terminal effector domain of the bipartite response regulators"/>
    <property type="match status" value="1"/>
</dbReference>
<dbReference type="InterPro" id="IPR001867">
    <property type="entry name" value="OmpR/PhoB-type_DNA-bd"/>
</dbReference>
<dbReference type="GO" id="GO:0006355">
    <property type="term" value="P:regulation of DNA-templated transcription"/>
    <property type="evidence" value="ECO:0007669"/>
    <property type="project" value="InterPro"/>
</dbReference>
<keyword evidence="4" id="KW-0902">Two-component regulatory system</keyword>
<evidence type="ECO:0000256" key="2">
    <source>
        <dbReference type="ARBA" id="ARBA00022490"/>
    </source>
</evidence>
<keyword evidence="8" id="KW-0804">Transcription</keyword>
<sequence>MRDLIGDYLVKHGFDVSRAADSVAMKRALAWKPADLIMLDLQLGEENGLDVLRKLDGEDDLPVIIITGNGGEEADKVVGLELGADDYIVKPFGLREMLARVRAVLRRAEGARAAARRRAERAVYRFAGWKLAMKTRVLTGPDGAATRLTAGEFNLLAAFVRNPQHVLTREQLLGASRVHDEEVFDRSIDVQILRLRRKLEVDPTQPKLIRTERGVGYVFAVAVEVV</sequence>
<name>A0A7W6GE89_9HYPH</name>
<dbReference type="Pfam" id="PF00486">
    <property type="entry name" value="Trans_reg_C"/>
    <property type="match status" value="1"/>
</dbReference>
<evidence type="ECO:0000256" key="10">
    <source>
        <dbReference type="PROSITE-ProRule" id="PRU00169"/>
    </source>
</evidence>
<keyword evidence="15" id="KW-1185">Reference proteome</keyword>
<feature type="DNA-binding region" description="OmpR/PhoB-type" evidence="11">
    <location>
        <begin position="121"/>
        <end position="221"/>
    </location>
</feature>
<dbReference type="AlphaFoldDB" id="A0A7W6GE89"/>
<dbReference type="SMART" id="SM00448">
    <property type="entry name" value="REC"/>
    <property type="match status" value="1"/>
</dbReference>
<dbReference type="CDD" id="cd00383">
    <property type="entry name" value="trans_reg_C"/>
    <property type="match status" value="1"/>
</dbReference>
<evidence type="ECO:0000256" key="3">
    <source>
        <dbReference type="ARBA" id="ARBA00022553"/>
    </source>
</evidence>
<dbReference type="InterPro" id="IPR016032">
    <property type="entry name" value="Sig_transdc_resp-reg_C-effctor"/>
</dbReference>
<dbReference type="GO" id="GO:0032993">
    <property type="term" value="C:protein-DNA complex"/>
    <property type="evidence" value="ECO:0007669"/>
    <property type="project" value="TreeGrafter"/>
</dbReference>
<keyword evidence="3 10" id="KW-0597">Phosphoprotein</keyword>
<dbReference type="Proteomes" id="UP000528964">
    <property type="component" value="Unassembled WGS sequence"/>
</dbReference>
<dbReference type="SUPFAM" id="SSF52172">
    <property type="entry name" value="CheY-like"/>
    <property type="match status" value="1"/>
</dbReference>
<feature type="modified residue" description="4-aspartylphosphate" evidence="10">
    <location>
        <position position="40"/>
    </location>
</feature>
<comment type="caution">
    <text evidence="14">The sequence shown here is derived from an EMBL/GenBank/DDBJ whole genome shotgun (WGS) entry which is preliminary data.</text>
</comment>
<evidence type="ECO:0000313" key="14">
    <source>
        <dbReference type="EMBL" id="MBB3971793.1"/>
    </source>
</evidence>
<evidence type="ECO:0000256" key="4">
    <source>
        <dbReference type="ARBA" id="ARBA00023012"/>
    </source>
</evidence>
<proteinExistence type="predicted"/>
<dbReference type="SMART" id="SM00862">
    <property type="entry name" value="Trans_reg_C"/>
    <property type="match status" value="1"/>
</dbReference>
<dbReference type="EMBL" id="JACIDR010000001">
    <property type="protein sequence ID" value="MBB3971793.1"/>
    <property type="molecule type" value="Genomic_DNA"/>
</dbReference>
<dbReference type="Pfam" id="PF00072">
    <property type="entry name" value="Response_reg"/>
    <property type="match status" value="1"/>
</dbReference>
<dbReference type="PROSITE" id="PS50110">
    <property type="entry name" value="RESPONSE_REGULATORY"/>
    <property type="match status" value="1"/>
</dbReference>
<dbReference type="GO" id="GO:0005829">
    <property type="term" value="C:cytosol"/>
    <property type="evidence" value="ECO:0007669"/>
    <property type="project" value="TreeGrafter"/>
</dbReference>
<dbReference type="Gene3D" id="3.40.50.2300">
    <property type="match status" value="1"/>
</dbReference>
<dbReference type="Gene3D" id="1.10.10.10">
    <property type="entry name" value="Winged helix-like DNA-binding domain superfamily/Winged helix DNA-binding domain"/>
    <property type="match status" value="1"/>
</dbReference>
<dbReference type="GO" id="GO:0000156">
    <property type="term" value="F:phosphorelay response regulator activity"/>
    <property type="evidence" value="ECO:0007669"/>
    <property type="project" value="TreeGrafter"/>
</dbReference>
<dbReference type="InterPro" id="IPR011006">
    <property type="entry name" value="CheY-like_superfamily"/>
</dbReference>
<feature type="domain" description="OmpR/PhoB-type" evidence="13">
    <location>
        <begin position="121"/>
        <end position="221"/>
    </location>
</feature>